<dbReference type="SUPFAM" id="SSF100934">
    <property type="entry name" value="Heat shock protein 70kD (HSP70), C-terminal subdomain"/>
    <property type="match status" value="1"/>
</dbReference>
<dbReference type="Gramene" id="BGIOSGA019287-TA">
    <property type="protein sequence ID" value="BGIOSGA019287-PA"/>
    <property type="gene ID" value="BGIOSGA019287"/>
</dbReference>
<dbReference type="InterPro" id="IPR009424">
    <property type="entry name" value="AGP16/20/22/41"/>
</dbReference>
<dbReference type="EMBL" id="CM000130">
    <property type="protein sequence ID" value="EEC78634.1"/>
    <property type="molecule type" value="Genomic_DNA"/>
</dbReference>
<dbReference type="InterPro" id="IPR029048">
    <property type="entry name" value="HSP70_C_sf"/>
</dbReference>
<dbReference type="STRING" id="39946.B8AYP7"/>
<dbReference type="PANTHER" id="PTHR45639">
    <property type="entry name" value="HSC70CB, ISOFORM G-RELATED"/>
    <property type="match status" value="1"/>
</dbReference>
<evidence type="ECO:0000256" key="1">
    <source>
        <dbReference type="ARBA" id="ARBA00022741"/>
    </source>
</evidence>
<dbReference type="InterPro" id="IPR013126">
    <property type="entry name" value="Hsp_70_fam"/>
</dbReference>
<evidence type="ECO:0000256" key="2">
    <source>
        <dbReference type="ARBA" id="ARBA00022840"/>
    </source>
</evidence>
<dbReference type="AlphaFoldDB" id="B8AYP7"/>
<accession>B8AYP7</accession>
<feature type="compositionally biased region" description="Low complexity" evidence="3">
    <location>
        <begin position="1"/>
        <end position="12"/>
    </location>
</feature>
<evidence type="ECO:0000313" key="4">
    <source>
        <dbReference type="EMBL" id="EEC78634.1"/>
    </source>
</evidence>
<keyword evidence="5" id="KW-1185">Reference proteome</keyword>
<proteinExistence type="predicted"/>
<dbReference type="GO" id="GO:0140662">
    <property type="term" value="F:ATP-dependent protein folding chaperone"/>
    <property type="evidence" value="ECO:0007669"/>
    <property type="project" value="InterPro"/>
</dbReference>
<feature type="region of interest" description="Disordered" evidence="3">
    <location>
        <begin position="1"/>
        <end position="35"/>
    </location>
</feature>
<gene>
    <name evidence="4" type="ORF">OsI_18707</name>
</gene>
<dbReference type="Pfam" id="PF06376">
    <property type="entry name" value="AGP"/>
    <property type="match status" value="1"/>
</dbReference>
<protein>
    <submittedName>
        <fullName evidence="4">Uncharacterized protein</fullName>
    </submittedName>
</protein>
<dbReference type="Proteomes" id="UP000007015">
    <property type="component" value="Chromosome 5"/>
</dbReference>
<dbReference type="OMA" id="CVETEAW"/>
<keyword evidence="2" id="KW-0067">ATP-binding</keyword>
<feature type="compositionally biased region" description="Pro residues" evidence="3">
    <location>
        <begin position="113"/>
        <end position="137"/>
    </location>
</feature>
<keyword evidence="1" id="KW-0547">Nucleotide-binding</keyword>
<dbReference type="PANTHER" id="PTHR45639:SF4">
    <property type="entry name" value="HSC70CB, ISOFORM G"/>
    <property type="match status" value="1"/>
</dbReference>
<sequence>MAAASSLLPGRRLSGRRSVKGDHDHPHGGGAPATAATARWIDGKAVDQAVAYALMAAALVLDECSEAEIWLIEKQQQQDALPKHADPVLLISDMKKKAEALDRSCRPIMSKPKPAPKPQTPPPPTPPTESPTTPEPQTPEQQQQSNGAGEAEEPTSEGGAQDQEPTAEQMDTDKPDGWAEPSA</sequence>
<evidence type="ECO:0000313" key="5">
    <source>
        <dbReference type="Proteomes" id="UP000007015"/>
    </source>
</evidence>
<reference evidence="4 5" key="1">
    <citation type="journal article" date="2005" name="PLoS Biol.">
        <title>The genomes of Oryza sativa: a history of duplications.</title>
        <authorList>
            <person name="Yu J."/>
            <person name="Wang J."/>
            <person name="Lin W."/>
            <person name="Li S."/>
            <person name="Li H."/>
            <person name="Zhou J."/>
            <person name="Ni P."/>
            <person name="Dong W."/>
            <person name="Hu S."/>
            <person name="Zeng C."/>
            <person name="Zhang J."/>
            <person name="Zhang Y."/>
            <person name="Li R."/>
            <person name="Xu Z."/>
            <person name="Li S."/>
            <person name="Li X."/>
            <person name="Zheng H."/>
            <person name="Cong L."/>
            <person name="Lin L."/>
            <person name="Yin J."/>
            <person name="Geng J."/>
            <person name="Li G."/>
            <person name="Shi J."/>
            <person name="Liu J."/>
            <person name="Lv H."/>
            <person name="Li J."/>
            <person name="Wang J."/>
            <person name="Deng Y."/>
            <person name="Ran L."/>
            <person name="Shi X."/>
            <person name="Wang X."/>
            <person name="Wu Q."/>
            <person name="Li C."/>
            <person name="Ren X."/>
            <person name="Wang J."/>
            <person name="Wang X."/>
            <person name="Li D."/>
            <person name="Liu D."/>
            <person name="Zhang X."/>
            <person name="Ji Z."/>
            <person name="Zhao W."/>
            <person name="Sun Y."/>
            <person name="Zhang Z."/>
            <person name="Bao J."/>
            <person name="Han Y."/>
            <person name="Dong L."/>
            <person name="Ji J."/>
            <person name="Chen P."/>
            <person name="Wu S."/>
            <person name="Liu J."/>
            <person name="Xiao Y."/>
            <person name="Bu D."/>
            <person name="Tan J."/>
            <person name="Yang L."/>
            <person name="Ye C."/>
            <person name="Zhang J."/>
            <person name="Xu J."/>
            <person name="Zhou Y."/>
            <person name="Yu Y."/>
            <person name="Zhang B."/>
            <person name="Zhuang S."/>
            <person name="Wei H."/>
            <person name="Liu B."/>
            <person name="Lei M."/>
            <person name="Yu H."/>
            <person name="Li Y."/>
            <person name="Xu H."/>
            <person name="Wei S."/>
            <person name="He X."/>
            <person name="Fang L."/>
            <person name="Zhang Z."/>
            <person name="Zhang Y."/>
            <person name="Huang X."/>
            <person name="Su Z."/>
            <person name="Tong W."/>
            <person name="Li J."/>
            <person name="Tong Z."/>
            <person name="Li S."/>
            <person name="Ye J."/>
            <person name="Wang L."/>
            <person name="Fang L."/>
            <person name="Lei T."/>
            <person name="Chen C."/>
            <person name="Chen H."/>
            <person name="Xu Z."/>
            <person name="Li H."/>
            <person name="Huang H."/>
            <person name="Zhang F."/>
            <person name="Xu H."/>
            <person name="Li N."/>
            <person name="Zhao C."/>
            <person name="Li S."/>
            <person name="Dong L."/>
            <person name="Huang Y."/>
            <person name="Li L."/>
            <person name="Xi Y."/>
            <person name="Qi Q."/>
            <person name="Li W."/>
            <person name="Zhang B."/>
            <person name="Hu W."/>
            <person name="Zhang Y."/>
            <person name="Tian X."/>
            <person name="Jiao Y."/>
            <person name="Liang X."/>
            <person name="Jin J."/>
            <person name="Gao L."/>
            <person name="Zheng W."/>
            <person name="Hao B."/>
            <person name="Liu S."/>
            <person name="Wang W."/>
            <person name="Yuan L."/>
            <person name="Cao M."/>
            <person name="McDermott J."/>
            <person name="Samudrala R."/>
            <person name="Wang J."/>
            <person name="Wong G.K."/>
            <person name="Yang H."/>
        </authorList>
    </citation>
    <scope>NUCLEOTIDE SEQUENCE [LARGE SCALE GENOMIC DNA]</scope>
    <source>
        <strain evidence="5">cv. 93-11</strain>
    </source>
</reference>
<name>B8AYP7_ORYSI</name>
<evidence type="ECO:0000256" key="3">
    <source>
        <dbReference type="SAM" id="MobiDB-lite"/>
    </source>
</evidence>
<dbReference type="GO" id="GO:0005524">
    <property type="term" value="F:ATP binding"/>
    <property type="evidence" value="ECO:0007669"/>
    <property type="project" value="UniProtKB-KW"/>
</dbReference>
<dbReference type="GO" id="GO:0005634">
    <property type="term" value="C:nucleus"/>
    <property type="evidence" value="ECO:0007669"/>
    <property type="project" value="TreeGrafter"/>
</dbReference>
<dbReference type="GO" id="GO:0005829">
    <property type="term" value="C:cytosol"/>
    <property type="evidence" value="ECO:0007669"/>
    <property type="project" value="TreeGrafter"/>
</dbReference>
<feature type="region of interest" description="Disordered" evidence="3">
    <location>
        <begin position="100"/>
        <end position="183"/>
    </location>
</feature>
<dbReference type="HOGENOM" id="CLU_1477442_0_0_1"/>
<organism evidence="4 5">
    <name type="scientific">Oryza sativa subsp. indica</name>
    <name type="common">Rice</name>
    <dbReference type="NCBI Taxonomy" id="39946"/>
    <lineage>
        <taxon>Eukaryota</taxon>
        <taxon>Viridiplantae</taxon>
        <taxon>Streptophyta</taxon>
        <taxon>Embryophyta</taxon>
        <taxon>Tracheophyta</taxon>
        <taxon>Spermatophyta</taxon>
        <taxon>Magnoliopsida</taxon>
        <taxon>Liliopsida</taxon>
        <taxon>Poales</taxon>
        <taxon>Poaceae</taxon>
        <taxon>BOP clade</taxon>
        <taxon>Oryzoideae</taxon>
        <taxon>Oryzeae</taxon>
        <taxon>Oryzinae</taxon>
        <taxon>Oryza</taxon>
        <taxon>Oryza sativa</taxon>
    </lineage>
</organism>